<feature type="region of interest" description="Disordered" evidence="2">
    <location>
        <begin position="1157"/>
        <end position="1213"/>
    </location>
</feature>
<accession>A0A3S1BI96</accession>
<organism evidence="3 4">
    <name type="scientific">Elysia chlorotica</name>
    <name type="common">Eastern emerald elysia</name>
    <name type="synonym">Sea slug</name>
    <dbReference type="NCBI Taxonomy" id="188477"/>
    <lineage>
        <taxon>Eukaryota</taxon>
        <taxon>Metazoa</taxon>
        <taxon>Spiralia</taxon>
        <taxon>Lophotrochozoa</taxon>
        <taxon>Mollusca</taxon>
        <taxon>Gastropoda</taxon>
        <taxon>Heterobranchia</taxon>
        <taxon>Euthyneura</taxon>
        <taxon>Panpulmonata</taxon>
        <taxon>Sacoglossa</taxon>
        <taxon>Placobranchoidea</taxon>
        <taxon>Plakobranchidae</taxon>
        <taxon>Elysia</taxon>
    </lineage>
</organism>
<feature type="compositionally biased region" description="Low complexity" evidence="2">
    <location>
        <begin position="1295"/>
        <end position="1319"/>
    </location>
</feature>
<name>A0A3S1BI96_ELYCH</name>
<feature type="compositionally biased region" description="Polar residues" evidence="2">
    <location>
        <begin position="294"/>
        <end position="319"/>
    </location>
</feature>
<feature type="coiled-coil region" evidence="1">
    <location>
        <begin position="946"/>
        <end position="1089"/>
    </location>
</feature>
<feature type="compositionally biased region" description="Polar residues" evidence="2">
    <location>
        <begin position="1496"/>
        <end position="1506"/>
    </location>
</feature>
<dbReference type="OrthoDB" id="6156915at2759"/>
<feature type="region of interest" description="Disordered" evidence="2">
    <location>
        <begin position="778"/>
        <end position="834"/>
    </location>
</feature>
<feature type="region of interest" description="Disordered" evidence="2">
    <location>
        <begin position="289"/>
        <end position="371"/>
    </location>
</feature>
<evidence type="ECO:0000313" key="4">
    <source>
        <dbReference type="Proteomes" id="UP000271974"/>
    </source>
</evidence>
<feature type="compositionally biased region" description="Basic and acidic residues" evidence="2">
    <location>
        <begin position="60"/>
        <end position="72"/>
    </location>
</feature>
<evidence type="ECO:0000256" key="1">
    <source>
        <dbReference type="SAM" id="Coils"/>
    </source>
</evidence>
<feature type="compositionally biased region" description="Low complexity" evidence="2">
    <location>
        <begin position="745"/>
        <end position="757"/>
    </location>
</feature>
<dbReference type="Proteomes" id="UP000271974">
    <property type="component" value="Unassembled WGS sequence"/>
</dbReference>
<feature type="region of interest" description="Disordered" evidence="2">
    <location>
        <begin position="1487"/>
        <end position="1523"/>
    </location>
</feature>
<dbReference type="STRING" id="188477.A0A3S1BI96"/>
<feature type="compositionally biased region" description="Basic and acidic residues" evidence="2">
    <location>
        <begin position="114"/>
        <end position="129"/>
    </location>
</feature>
<keyword evidence="4" id="KW-1185">Reference proteome</keyword>
<feature type="compositionally biased region" description="Low complexity" evidence="2">
    <location>
        <begin position="555"/>
        <end position="573"/>
    </location>
</feature>
<feature type="compositionally biased region" description="Basic and acidic residues" evidence="2">
    <location>
        <begin position="142"/>
        <end position="157"/>
    </location>
</feature>
<feature type="region of interest" description="Disordered" evidence="2">
    <location>
        <begin position="1257"/>
        <end position="1447"/>
    </location>
</feature>
<feature type="compositionally biased region" description="Polar residues" evidence="2">
    <location>
        <begin position="464"/>
        <end position="488"/>
    </location>
</feature>
<protein>
    <submittedName>
        <fullName evidence="3">Uncharacterized protein</fullName>
    </submittedName>
</protein>
<evidence type="ECO:0000313" key="3">
    <source>
        <dbReference type="EMBL" id="RUS88939.1"/>
    </source>
</evidence>
<evidence type="ECO:0000256" key="2">
    <source>
        <dbReference type="SAM" id="MobiDB-lite"/>
    </source>
</evidence>
<feature type="region of interest" description="Disordered" evidence="2">
    <location>
        <begin position="1"/>
        <end position="83"/>
    </location>
</feature>
<dbReference type="Gene3D" id="1.10.287.1490">
    <property type="match status" value="1"/>
</dbReference>
<sequence length="1541" mass="170241">MSRARSLSSGGGVTGRSSLDQAWPPSPTQRTRARSLFDQLGTGDGNETSDWSSTGSLVSGREKSSPKDRTEEGGGGLGEEMLHQVISERITEVTEERERRSSLDELVASAEKKLGKEVESQMFSEKETDTLSDFSSSSLSKDVSEIPKARFKMDQSKRSLQPEASAPVQTAARPSIRNGNENRLSPSVSSVSESKARPSSYLQNGSTSYKDRTVETKTSNGSARLSPILTPDTAGAHSSTPIPSRPQVPSEIREENVKIRIKRPRDYIHQWEDTIDRLSNVSVMDKMGSPRTPLISSYNTFTPNSATSRSRSYEQSIPTSHSDSAAGSSSSYSRRSMDLQRRSKSSTLPIRAPQITVSPSYSNDRDRNENGNVSIASTASLSKTEICQEPALTSILDRLPPEMRQQARDASKFLMQSTGPEVMALMDAIKRARTTDSAPRYQPPSSDASEQTILKRRDIAPPAAQSSGARVRFQPQSRSVPSYPSTQPDVHLSSSPLPPTSPRVQSSSPRRRAVHTSVGVTQTDSHERGSHRMLSISPRGQTRSRSLSPSAVREVSVSTGNTGNVGGVARASSPRSLSLREDLLIRNLGMQGRVVEDERPSARLIALTSSPRVEVSLESSGRMHAMSPRRQYPEVTRLDLGLDSDRSFASYDGGNEDGALTPPPLRRSGSGGGAGRLPRREAWEQQRRRKVDTRVSSAPAAKEDMTTPEGQSRFIEVLCKEIDALKAKVDSIEEDSGRRNVGMASRSPSTRPVPSTRLSYSSLDVRDEDNRMVFQPPRYSTFHTQSVSPRRDRATSCPLLETSSRSHLLTGTRSSPRDSAGQPRRYRTPSSMERRTAALGQLSVDTSSATTAGGGTGIVLGYSSPARSVTPEVWGYDLNSSSQGFEPERQDGWKRLITTRNLNEQQIIELKQALACALVENDILTAKLNNARHEIHDKLHHTNGVLDDCRRHLAKSQAENQELRTMLEQERSKSHGFEARIREMETSMNEVKVGKQQLESELSAATSRLNRSLSETKPGVEALKSDNARLVSRLAAMENENETLREDVKRLRGTEHKAMLTMDELRECLSKVRRERQELFDEVSFLQHREQTARVRQIMDTYQEKGSLDQQESEPGLHGIRLNTSSRNASFYESDDSDIIEDDIEEEIASNIRATDTFGKRSVSPPPLRRSLSQSRLSRLDELSPTRGDREIYPHRKTYTPRSRSVSPRSHERYTAASPRYFGSSAGAGAGSQSSLIDQTLQEIERDLQRERETILSTAESALRRSRPSDASLPGKKETYTSTSPSCWKRKQALRRSGSSSRSPLSSMRRRSSPMFSSTRRSRGGLQHGSTGEPIYPRSAHSRDSSVDGAARAASSALNTSFCSVDERHQTGSPRSTSARASRDSGRSSIGGFQSTPASPARSPRYFPRTAHSPPTRLAPEEKEHAASDSKTSGRADMPSKSRPLYAKSGKGEIARNLQREFDKEDKLLNSLANSSVVQNKSWFEMQSESDGDDTGINSSMSSWSSCERPHTGRTKTPFLSDEQRRYADELIHKYTGNFPH</sequence>
<feature type="region of interest" description="Disordered" evidence="2">
    <location>
        <begin position="114"/>
        <end position="251"/>
    </location>
</feature>
<gene>
    <name evidence="3" type="ORF">EGW08_003275</name>
</gene>
<feature type="compositionally biased region" description="Low complexity" evidence="2">
    <location>
        <begin position="131"/>
        <end position="140"/>
    </location>
</feature>
<feature type="compositionally biased region" description="Low complexity" evidence="2">
    <location>
        <begin position="320"/>
        <end position="334"/>
    </location>
</feature>
<feature type="region of interest" description="Disordered" evidence="2">
    <location>
        <begin position="733"/>
        <end position="757"/>
    </location>
</feature>
<feature type="compositionally biased region" description="Low complexity" evidence="2">
    <location>
        <begin position="185"/>
        <end position="200"/>
    </location>
</feature>
<feature type="compositionally biased region" description="Basic and acidic residues" evidence="2">
    <location>
        <begin position="1178"/>
        <end position="1194"/>
    </location>
</feature>
<keyword evidence="1" id="KW-0175">Coiled coil</keyword>
<feature type="compositionally biased region" description="Polar residues" evidence="2">
    <location>
        <begin position="45"/>
        <end position="57"/>
    </location>
</feature>
<proteinExistence type="predicted"/>
<feature type="region of interest" description="Disordered" evidence="2">
    <location>
        <begin position="434"/>
        <end position="573"/>
    </location>
</feature>
<feature type="compositionally biased region" description="Polar residues" evidence="2">
    <location>
        <begin position="443"/>
        <end position="452"/>
    </location>
</feature>
<dbReference type="EMBL" id="RQTK01000070">
    <property type="protein sequence ID" value="RUS88939.1"/>
    <property type="molecule type" value="Genomic_DNA"/>
</dbReference>
<feature type="compositionally biased region" description="Basic and acidic residues" evidence="2">
    <location>
        <begin position="1419"/>
        <end position="1440"/>
    </location>
</feature>
<feature type="compositionally biased region" description="Polar residues" evidence="2">
    <location>
        <begin position="801"/>
        <end position="814"/>
    </location>
</feature>
<reference evidence="3 4" key="1">
    <citation type="submission" date="2019-01" db="EMBL/GenBank/DDBJ databases">
        <title>A draft genome assembly of the solar-powered sea slug Elysia chlorotica.</title>
        <authorList>
            <person name="Cai H."/>
            <person name="Li Q."/>
            <person name="Fang X."/>
            <person name="Li J."/>
            <person name="Curtis N.E."/>
            <person name="Altenburger A."/>
            <person name="Shibata T."/>
            <person name="Feng M."/>
            <person name="Maeda T."/>
            <person name="Schwartz J.A."/>
            <person name="Shigenobu S."/>
            <person name="Lundholm N."/>
            <person name="Nishiyama T."/>
            <person name="Yang H."/>
            <person name="Hasebe M."/>
            <person name="Li S."/>
            <person name="Pierce S.K."/>
            <person name="Wang J."/>
        </authorList>
    </citation>
    <scope>NUCLEOTIDE SEQUENCE [LARGE SCALE GENOMIC DNA]</scope>
    <source>
        <strain evidence="3">EC2010</strain>
        <tissue evidence="3">Whole organism of an adult</tissue>
    </source>
</reference>
<feature type="compositionally biased region" description="Polar residues" evidence="2">
    <location>
        <begin position="538"/>
        <end position="549"/>
    </location>
</feature>
<comment type="caution">
    <text evidence="3">The sequence shown here is derived from an EMBL/GenBank/DDBJ whole genome shotgun (WGS) entry which is preliminary data.</text>
</comment>
<feature type="region of interest" description="Disordered" evidence="2">
    <location>
        <begin position="618"/>
        <end position="709"/>
    </location>
</feature>